<feature type="transmembrane region" description="Helical" evidence="1">
    <location>
        <begin position="36"/>
        <end position="53"/>
    </location>
</feature>
<dbReference type="NCBIfam" id="NF033773">
    <property type="entry name" value="tellur_TrgA"/>
    <property type="match status" value="1"/>
</dbReference>
<keyword evidence="1" id="KW-0812">Transmembrane</keyword>
<proteinExistence type="predicted"/>
<dbReference type="STRING" id="1508389.SAMN05444003_0798"/>
<evidence type="ECO:0000313" key="2">
    <source>
        <dbReference type="EMBL" id="SHG75861.1"/>
    </source>
</evidence>
<dbReference type="OrthoDB" id="7869508at2"/>
<feature type="transmembrane region" description="Helical" evidence="1">
    <location>
        <begin position="7"/>
        <end position="24"/>
    </location>
</feature>
<protein>
    <recommendedName>
        <fullName evidence="4">Tellurium resistance protein</fullName>
    </recommendedName>
</protein>
<evidence type="ECO:0000256" key="1">
    <source>
        <dbReference type="SAM" id="Phobius"/>
    </source>
</evidence>
<name>A0A1M5MF64_9RHOB</name>
<evidence type="ECO:0000313" key="3">
    <source>
        <dbReference type="Proteomes" id="UP000184074"/>
    </source>
</evidence>
<evidence type="ECO:0008006" key="4">
    <source>
        <dbReference type="Google" id="ProtNLM"/>
    </source>
</evidence>
<keyword evidence="3" id="KW-1185">Reference proteome</keyword>
<accession>A0A1M5MF64</accession>
<feature type="transmembrane region" description="Helical" evidence="1">
    <location>
        <begin position="123"/>
        <end position="142"/>
    </location>
</feature>
<dbReference type="InterPro" id="IPR047784">
    <property type="entry name" value="TrgA"/>
</dbReference>
<dbReference type="Proteomes" id="UP000184074">
    <property type="component" value="Unassembled WGS sequence"/>
</dbReference>
<dbReference type="AlphaFoldDB" id="A0A1M5MF64"/>
<keyword evidence="1" id="KW-1133">Transmembrane helix</keyword>
<dbReference type="RefSeq" id="WP_072899473.1">
    <property type="nucleotide sequence ID" value="NZ_FQXB01000001.1"/>
</dbReference>
<reference evidence="2 3" key="1">
    <citation type="submission" date="2016-11" db="EMBL/GenBank/DDBJ databases">
        <authorList>
            <person name="Jaros S."/>
            <person name="Januszkiewicz K."/>
            <person name="Wedrychowicz H."/>
        </authorList>
    </citation>
    <scope>NUCLEOTIDE SEQUENCE [LARGE SCALE GENOMIC DNA]</scope>
    <source>
        <strain evidence="2 3">DSM 28715</strain>
    </source>
</reference>
<feature type="transmembrane region" description="Helical" evidence="1">
    <location>
        <begin position="65"/>
        <end position="86"/>
    </location>
</feature>
<dbReference type="EMBL" id="FQXB01000001">
    <property type="protein sequence ID" value="SHG75861.1"/>
    <property type="molecule type" value="Genomic_DNA"/>
</dbReference>
<sequence>MPTTGRLVGAICFAALGLYLGYLAQTFFEEGRIPTYWWPLCGLAGAWSGWVVVGKRAGRGYSPAIGNGLTGTATLIFWILFIMSFVDMIEKSFRRSYDDPLEALVDVFQLGIEHAVRLGQMDVIVTALVGGVLAGIVTEFFGRRFA</sequence>
<keyword evidence="1" id="KW-0472">Membrane</keyword>
<organism evidence="2 3">
    <name type="scientific">Cognatiyoonia sediminum</name>
    <dbReference type="NCBI Taxonomy" id="1508389"/>
    <lineage>
        <taxon>Bacteria</taxon>
        <taxon>Pseudomonadati</taxon>
        <taxon>Pseudomonadota</taxon>
        <taxon>Alphaproteobacteria</taxon>
        <taxon>Rhodobacterales</taxon>
        <taxon>Paracoccaceae</taxon>
        <taxon>Cognatiyoonia</taxon>
    </lineage>
</organism>
<gene>
    <name evidence="2" type="ORF">SAMN05444003_0798</name>
</gene>